<reference evidence="1 2" key="1">
    <citation type="submission" date="2010-03" db="EMBL/GenBank/DDBJ databases">
        <title>The genome sequence of Alistipes shahii WAL 8301.</title>
        <authorList>
            <consortium name="metaHIT consortium -- http://www.metahit.eu/"/>
            <person name="Pajon A."/>
            <person name="Turner K."/>
            <person name="Parkhill J."/>
        </authorList>
    </citation>
    <scope>NUCLEOTIDE SEQUENCE [LARGE SCALE GENOMIC DNA]</scope>
    <source>
        <strain evidence="1 2">WAL 8301</strain>
    </source>
</reference>
<name>D4IKH5_9BACT</name>
<dbReference type="AlphaFoldDB" id="D4IKH5"/>
<gene>
    <name evidence="1" type="ORF">AL1_08910</name>
</gene>
<protein>
    <submittedName>
        <fullName evidence="1">Uncharacterized protein</fullName>
    </submittedName>
</protein>
<dbReference type="KEGG" id="ash:AL1_08910"/>
<accession>D4IKH5</accession>
<dbReference type="EMBL" id="FP929032">
    <property type="protein sequence ID" value="CBK63437.1"/>
    <property type="molecule type" value="Genomic_DNA"/>
</dbReference>
<evidence type="ECO:0000313" key="1">
    <source>
        <dbReference type="EMBL" id="CBK63437.1"/>
    </source>
</evidence>
<evidence type="ECO:0000313" key="2">
    <source>
        <dbReference type="Proteomes" id="UP000008794"/>
    </source>
</evidence>
<organism evidence="1 2">
    <name type="scientific">Alistipes shahii WAL 8301</name>
    <dbReference type="NCBI Taxonomy" id="717959"/>
    <lineage>
        <taxon>Bacteria</taxon>
        <taxon>Pseudomonadati</taxon>
        <taxon>Bacteroidota</taxon>
        <taxon>Bacteroidia</taxon>
        <taxon>Bacteroidales</taxon>
        <taxon>Rikenellaceae</taxon>
        <taxon>Alistipes</taxon>
    </lineage>
</organism>
<keyword evidence="2" id="KW-1185">Reference proteome</keyword>
<dbReference type="HOGENOM" id="CLU_3380178_0_0_10"/>
<proteinExistence type="predicted"/>
<dbReference type="Proteomes" id="UP000008794">
    <property type="component" value="Chromosome"/>
</dbReference>
<reference evidence="1 2" key="2">
    <citation type="submission" date="2010-03" db="EMBL/GenBank/DDBJ databases">
        <authorList>
            <person name="Pajon A."/>
        </authorList>
    </citation>
    <scope>NUCLEOTIDE SEQUENCE [LARGE SCALE GENOMIC DNA]</scope>
    <source>
        <strain evidence="1 2">WAL 8301</strain>
    </source>
</reference>
<sequence length="33" mass="3735">MNGENTSDNIFHNSLPAVMGGRQFFTETKTNYL</sequence>